<dbReference type="EMBL" id="MN740667">
    <property type="protein sequence ID" value="QHU06741.1"/>
    <property type="molecule type" value="Genomic_DNA"/>
</dbReference>
<evidence type="ECO:0000256" key="1">
    <source>
        <dbReference type="SAM" id="MobiDB-lite"/>
    </source>
</evidence>
<organism evidence="3">
    <name type="scientific">viral metagenome</name>
    <dbReference type="NCBI Taxonomy" id="1070528"/>
    <lineage>
        <taxon>unclassified sequences</taxon>
        <taxon>metagenomes</taxon>
        <taxon>organismal metagenomes</taxon>
    </lineage>
</organism>
<keyword evidence="2" id="KW-0812">Transmembrane</keyword>
<protein>
    <submittedName>
        <fullName evidence="3">Uncharacterized protein</fullName>
    </submittedName>
</protein>
<sequence length="153" mass="16875">MYAQQNKRNVTMIDDLPDLEDLESRPGMHGGPPNMMGVGQHVPFHNQGPPGGIPEKFRKYIRPGMPPPRPESGMAPYGGGPHQQQFFAPPPQQLQEAPMRPPVGSPTCLEIADHVGSCPICSRFYKNDNTVYIIAIVILAIICILLLKRVLNL</sequence>
<reference evidence="3" key="1">
    <citation type="journal article" date="2020" name="Nature">
        <title>Giant virus diversity and host interactions through global metagenomics.</title>
        <authorList>
            <person name="Schulz F."/>
            <person name="Roux S."/>
            <person name="Paez-Espino D."/>
            <person name="Jungbluth S."/>
            <person name="Walsh D.A."/>
            <person name="Denef V.J."/>
            <person name="McMahon K.D."/>
            <person name="Konstantinidis K.T."/>
            <person name="Eloe-Fadrosh E.A."/>
            <person name="Kyrpides N.C."/>
            <person name="Woyke T."/>
        </authorList>
    </citation>
    <scope>NUCLEOTIDE SEQUENCE</scope>
    <source>
        <strain evidence="3">GVMAG-S-1038524-41</strain>
    </source>
</reference>
<feature type="transmembrane region" description="Helical" evidence="2">
    <location>
        <begin position="130"/>
        <end position="147"/>
    </location>
</feature>
<feature type="compositionally biased region" description="Low complexity" evidence="1">
    <location>
        <begin position="82"/>
        <end position="98"/>
    </location>
</feature>
<dbReference type="AlphaFoldDB" id="A0A6C0JPD5"/>
<keyword evidence="2" id="KW-1133">Transmembrane helix</keyword>
<accession>A0A6C0JPD5</accession>
<name>A0A6C0JPD5_9ZZZZ</name>
<feature type="region of interest" description="Disordered" evidence="1">
    <location>
        <begin position="47"/>
        <end position="100"/>
    </location>
</feature>
<evidence type="ECO:0000313" key="3">
    <source>
        <dbReference type="EMBL" id="QHU06741.1"/>
    </source>
</evidence>
<proteinExistence type="predicted"/>
<keyword evidence="2" id="KW-0472">Membrane</keyword>
<evidence type="ECO:0000256" key="2">
    <source>
        <dbReference type="SAM" id="Phobius"/>
    </source>
</evidence>